<proteinExistence type="predicted"/>
<name>A0AC34QA39_9BILA</name>
<dbReference type="WBParaSite" id="JU765_v2.g14345.t1">
    <property type="protein sequence ID" value="JU765_v2.g14345.t1"/>
    <property type="gene ID" value="JU765_v2.g14345"/>
</dbReference>
<organism evidence="1 2">
    <name type="scientific">Panagrolaimus sp. JU765</name>
    <dbReference type="NCBI Taxonomy" id="591449"/>
    <lineage>
        <taxon>Eukaryota</taxon>
        <taxon>Metazoa</taxon>
        <taxon>Ecdysozoa</taxon>
        <taxon>Nematoda</taxon>
        <taxon>Chromadorea</taxon>
        <taxon>Rhabditida</taxon>
        <taxon>Tylenchina</taxon>
        <taxon>Panagrolaimomorpha</taxon>
        <taxon>Panagrolaimoidea</taxon>
        <taxon>Panagrolaimidae</taxon>
        <taxon>Panagrolaimus</taxon>
    </lineage>
</organism>
<protein>
    <submittedName>
        <fullName evidence="2">Uncharacterized protein</fullName>
    </submittedName>
</protein>
<evidence type="ECO:0000313" key="2">
    <source>
        <dbReference type="WBParaSite" id="JU765_v2.g14345.t1"/>
    </source>
</evidence>
<accession>A0AC34QA39</accession>
<evidence type="ECO:0000313" key="1">
    <source>
        <dbReference type="Proteomes" id="UP000887576"/>
    </source>
</evidence>
<reference evidence="2" key="1">
    <citation type="submission" date="2022-11" db="UniProtKB">
        <authorList>
            <consortium name="WormBaseParasite"/>
        </authorList>
    </citation>
    <scope>IDENTIFICATION</scope>
</reference>
<sequence>MTHIYFQVQNVNNDTSFLKKNVEQLEKKIESFSLTKSPKQLENDGRLIALIGGNGVKADDSAHLKHIHKVFNRLGYKTILNVDNFLTSENKHFDVLWNHEYTFFNTKLKTLTDNPKKGQKINHIPGSGFYTSKVQLATANLTIGVPLAFALPKQKELFLDYAKENPNVRWVQKSNAHRNIKVLPTDQIDLDKSE</sequence>
<dbReference type="Proteomes" id="UP000887576">
    <property type="component" value="Unplaced"/>
</dbReference>